<organism evidence="1 2">
    <name type="scientific">Trifolium pratense</name>
    <name type="common">Red clover</name>
    <dbReference type="NCBI Taxonomy" id="57577"/>
    <lineage>
        <taxon>Eukaryota</taxon>
        <taxon>Viridiplantae</taxon>
        <taxon>Streptophyta</taxon>
        <taxon>Embryophyta</taxon>
        <taxon>Tracheophyta</taxon>
        <taxon>Spermatophyta</taxon>
        <taxon>Magnoliopsida</taxon>
        <taxon>eudicotyledons</taxon>
        <taxon>Gunneridae</taxon>
        <taxon>Pentapetalae</taxon>
        <taxon>rosids</taxon>
        <taxon>fabids</taxon>
        <taxon>Fabales</taxon>
        <taxon>Fabaceae</taxon>
        <taxon>Papilionoideae</taxon>
        <taxon>50 kb inversion clade</taxon>
        <taxon>NPAAA clade</taxon>
        <taxon>Hologalegina</taxon>
        <taxon>IRL clade</taxon>
        <taxon>Trifolieae</taxon>
        <taxon>Trifolium</taxon>
    </lineage>
</organism>
<name>A0ACB0KI02_TRIPR</name>
<proteinExistence type="predicted"/>
<gene>
    <name evidence="1" type="ORF">MILVUS5_LOCUS22972</name>
</gene>
<comment type="caution">
    <text evidence="1">The sequence shown here is derived from an EMBL/GenBank/DDBJ whole genome shotgun (WGS) entry which is preliminary data.</text>
</comment>
<dbReference type="EMBL" id="CASHSV030000206">
    <property type="protein sequence ID" value="CAJ2656166.1"/>
    <property type="molecule type" value="Genomic_DNA"/>
</dbReference>
<evidence type="ECO:0000313" key="1">
    <source>
        <dbReference type="EMBL" id="CAJ2656166.1"/>
    </source>
</evidence>
<dbReference type="Proteomes" id="UP001177021">
    <property type="component" value="Unassembled WGS sequence"/>
</dbReference>
<keyword evidence="2" id="KW-1185">Reference proteome</keyword>
<protein>
    <submittedName>
        <fullName evidence="1">Uncharacterized protein</fullName>
    </submittedName>
</protein>
<evidence type="ECO:0000313" key="2">
    <source>
        <dbReference type="Proteomes" id="UP001177021"/>
    </source>
</evidence>
<sequence length="1357" mass="152586">MHNAYFSSTIYGVRCKESFPLSFNGYSNQWYERFDRTSSQCSSCRSCCDCCALSTCRVPVKPCILNGLRQSTLLQLSASRKLVFRSEDLYISRVPYGLVRGSYELKCSTNERNVCITSRRSRIKERCVCSASQKGRENSPSFASDDSELVLSFLIEEADKDATGDKSNNVSSSKRMEAEKKRNNVSRERHLNLSEKIKTKKKGNLKKHEVSSIDSRRECEKSNTERKAFTKGESSSKQRDMSSCSSYYTLSSGDFESDMEEQHDMGLEEFSQAYENDEANRVEGKVKEEFNRQRVEPKKAHDVSNKEKIVSGVDIDWNIRKKSEKKLTEGTVQETQSTRHQDMHSKRSTIHDSDYGKASISQKQVHSEEDNSSFVEHLDKKTNKAYIQTGNRRKHQSSYAQESGRDEIETTSLSRNKFSGSEENLEISNTLFKETSDKHEKFVGSTSTTGMESLKSKKTFGGKEAKLEMSETRLQETSDKHKKFIGSNSTTTNDVIERSSQKYIGNLKIEDTEKISDTRMKNTGEKKYSVLGSTQGVELQHHKEEKIIAHDKDRRRKSQQFSEVSQVHGSHVEDTSILKSKISVKNQEERSYLSSHARDTRLQTDRRRTQSVQHSKGYEHVSTLSEGCASDEKQVSSSQITSEKNRFIPKGKSASAVKTRESSSQTEERIFQFANDQQRHITDETVAREKSSFRGSLNSVSETGKQVILAESDERSSEITLIPSSQRGRVSGHIEHTEEFASPDIYLETSESGSSALYGHSGRSPAMFSGPHSQYGSDKSYSEPSIVMTPEDVLGSANRLEESSRQFVDEFVERVRHEVTTSERQEMEVARTQLAIDIEDNQMHSSRQKGTQKESQSKSHDSSRSTGSLGAKGISDEMWDVKEPSVEHGRLAEEPEINNETAKPIVNRTGRSLWGVISDIVRLRWNSRASSSTSAGRSRRNSPKKSDSEAWFSGQEHEETGKSVLPQAMTFDKSKPDTRYTRSEGDVSDTEILKHKGKRIEVGSSSPNKLESEGDLSGTEILKDKGKHIKVGSSSPNKLESGSTSIGTTYAAGEEFFTPTAIEKDLQATTSGFHKIESPIPSLSVRGQPIAGEIVNIGGSNISRTESVVSIKEPVAPEKIESSGSKRTDGELKQRKLQRKGQVLRDRFDDWEDAYKVEFEQRIIDELFMKEALLEARKAGDTWEVPVGAVLVQHGKIIARGSNLVEELRDSTAHAEMICIREASKLLNSWRLSETTLYITLEPCTMCAGAIFQARIDTVVWGAPNKLLGADGSWIRLFPDGGETSEASNLPPAPVHPFHPKIKIRRGVLATECADVMQQFFQLRRRKKKDDLPVVTRRHHPSKLLNKLHDIFHVMCM</sequence>
<accession>A0ACB0KI02</accession>
<reference evidence="1" key="1">
    <citation type="submission" date="2023-10" db="EMBL/GenBank/DDBJ databases">
        <authorList>
            <person name="Rodriguez Cubillos JULIANA M."/>
            <person name="De Vega J."/>
        </authorList>
    </citation>
    <scope>NUCLEOTIDE SEQUENCE</scope>
</reference>